<evidence type="ECO:0000256" key="6">
    <source>
        <dbReference type="ARBA" id="ARBA00023032"/>
    </source>
</evidence>
<evidence type="ECO:0000256" key="1">
    <source>
        <dbReference type="ARBA" id="ARBA00004141"/>
    </source>
</evidence>
<keyword evidence="3 9" id="KW-0813">Transport</keyword>
<dbReference type="PANTHER" id="PTHR30406">
    <property type="entry name" value="SULFATE TRANSPORT SYSTEM PERMEASE PROTEIN"/>
    <property type="match status" value="1"/>
</dbReference>
<dbReference type="PROSITE" id="PS50928">
    <property type="entry name" value="ABC_TM1"/>
    <property type="match status" value="1"/>
</dbReference>
<evidence type="ECO:0000256" key="3">
    <source>
        <dbReference type="ARBA" id="ARBA00022448"/>
    </source>
</evidence>
<evidence type="ECO:0000313" key="12">
    <source>
        <dbReference type="Proteomes" id="UP000214973"/>
    </source>
</evidence>
<dbReference type="CDD" id="cd06261">
    <property type="entry name" value="TM_PBP2"/>
    <property type="match status" value="1"/>
</dbReference>
<dbReference type="InterPro" id="IPR035906">
    <property type="entry name" value="MetI-like_sf"/>
</dbReference>
<evidence type="ECO:0000256" key="5">
    <source>
        <dbReference type="ARBA" id="ARBA00022989"/>
    </source>
</evidence>
<keyword evidence="12" id="KW-1185">Reference proteome</keyword>
<dbReference type="AlphaFoldDB" id="A0A239YIC9"/>
<comment type="function">
    <text evidence="8">Part of the ABC transporter complex CysAWTP (TC 3.A.1.6.1) involved in sulfate/thiosulfate import. Probably responsible for the translocation of the substrate across the membrane.</text>
</comment>
<dbReference type="GO" id="GO:0015419">
    <property type="term" value="F:ABC-type sulfate transporter activity"/>
    <property type="evidence" value="ECO:0007669"/>
    <property type="project" value="InterPro"/>
</dbReference>
<feature type="transmembrane region" description="Helical" evidence="9">
    <location>
        <begin position="198"/>
        <end position="219"/>
    </location>
</feature>
<feature type="transmembrane region" description="Helical" evidence="9">
    <location>
        <begin position="135"/>
        <end position="157"/>
    </location>
</feature>
<comment type="similarity">
    <text evidence="9">Belongs to the binding-protein-dependent transport system permease family.</text>
</comment>
<dbReference type="RefSeq" id="WP_095065172.1">
    <property type="nucleotide sequence ID" value="NZ_LT906470.1"/>
</dbReference>
<dbReference type="PANTHER" id="PTHR30406:SF1">
    <property type="entry name" value="SULFATE TRANSPORT SYSTEM PERMEASE PROTEIN CYSW"/>
    <property type="match status" value="1"/>
</dbReference>
<sequence length="275" mass="29825">MKYRSVGEVLTIVVVILFIICMLVIPLISVLANGFSKGVDFYIAAVSTNYVISAIGLTLGTMIVTVFVTGVFGLAAAYCIGKFEFPGKSFLITLIDVPFSVSPVIAGLAFIMTFGRMSWLHPYIESINSYFNLDIRVVFAVPGVILATIFVTFPFIYREVIPVLFTQGKEEEEAAALMGASGWTIFWRITFPTVKWPFLYGVILCSARALGEFGAVAALSKARGETFTLPLEIDALYMSGSENGVVSAFAVSSVLVGMALLMLLIRSIVEKKGQS</sequence>
<evidence type="ECO:0000256" key="4">
    <source>
        <dbReference type="ARBA" id="ARBA00022692"/>
    </source>
</evidence>
<dbReference type="InterPro" id="IPR005667">
    <property type="entry name" value="Sulph_transpt2"/>
</dbReference>
<accession>A0A239YIC9</accession>
<dbReference type="GO" id="GO:0005886">
    <property type="term" value="C:plasma membrane"/>
    <property type="evidence" value="ECO:0007669"/>
    <property type="project" value="UniProtKB-SubCell"/>
</dbReference>
<dbReference type="Pfam" id="PF00528">
    <property type="entry name" value="BPD_transp_1"/>
    <property type="match status" value="1"/>
</dbReference>
<protein>
    <submittedName>
        <fullName evidence="11">Sulfate transport system permease protein CysW</fullName>
    </submittedName>
</protein>
<evidence type="ECO:0000256" key="2">
    <source>
        <dbReference type="ARBA" id="ARBA00011779"/>
    </source>
</evidence>
<keyword evidence="7 9" id="KW-0472">Membrane</keyword>
<evidence type="ECO:0000256" key="9">
    <source>
        <dbReference type="RuleBase" id="RU363032"/>
    </source>
</evidence>
<reference evidence="11 12" key="1">
    <citation type="submission" date="2017-06" db="EMBL/GenBank/DDBJ databases">
        <authorList>
            <consortium name="Pathogen Informatics"/>
        </authorList>
    </citation>
    <scope>NUCLEOTIDE SEQUENCE [LARGE SCALE GENOMIC DNA]</scope>
    <source>
        <strain evidence="11 12">NCTC12018</strain>
    </source>
</reference>
<dbReference type="SUPFAM" id="SSF161098">
    <property type="entry name" value="MetI-like"/>
    <property type="match status" value="1"/>
</dbReference>
<feature type="transmembrane region" description="Helical" evidence="9">
    <location>
        <begin position="52"/>
        <end position="78"/>
    </location>
</feature>
<evidence type="ECO:0000256" key="7">
    <source>
        <dbReference type="ARBA" id="ARBA00023136"/>
    </source>
</evidence>
<organism evidence="11 12">
    <name type="scientific">Veillonella rodentium</name>
    <dbReference type="NCBI Taxonomy" id="248315"/>
    <lineage>
        <taxon>Bacteria</taxon>
        <taxon>Bacillati</taxon>
        <taxon>Bacillota</taxon>
        <taxon>Negativicutes</taxon>
        <taxon>Veillonellales</taxon>
        <taxon>Veillonellaceae</taxon>
        <taxon>Veillonella</taxon>
    </lineage>
</organism>
<dbReference type="EMBL" id="LT906470">
    <property type="protein sequence ID" value="SNV57998.1"/>
    <property type="molecule type" value="Genomic_DNA"/>
</dbReference>
<evidence type="ECO:0000256" key="8">
    <source>
        <dbReference type="ARBA" id="ARBA00025323"/>
    </source>
</evidence>
<dbReference type="Proteomes" id="UP000214973">
    <property type="component" value="Chromosome 1"/>
</dbReference>
<comment type="subunit">
    <text evidence="2">The complex is composed of two ATP-binding proteins (CysA), two transmembrane proteins (CysT and CysW) and a solute-binding protein (CysP).</text>
</comment>
<dbReference type="Gene3D" id="1.10.3720.10">
    <property type="entry name" value="MetI-like"/>
    <property type="match status" value="1"/>
</dbReference>
<feature type="transmembrane region" description="Helical" evidence="9">
    <location>
        <begin position="12"/>
        <end position="32"/>
    </location>
</feature>
<evidence type="ECO:0000259" key="10">
    <source>
        <dbReference type="PROSITE" id="PS50928"/>
    </source>
</evidence>
<comment type="subcellular location">
    <subcellularLocation>
        <location evidence="9">Cell membrane</location>
        <topology evidence="9">Multi-pass membrane protein</topology>
    </subcellularLocation>
    <subcellularLocation>
        <location evidence="1">Membrane</location>
        <topology evidence="1">Multi-pass membrane protein</topology>
    </subcellularLocation>
</comment>
<feature type="transmembrane region" description="Helical" evidence="9">
    <location>
        <begin position="90"/>
        <end position="115"/>
    </location>
</feature>
<name>A0A239YIC9_9FIRM</name>
<keyword evidence="5 9" id="KW-1133">Transmembrane helix</keyword>
<gene>
    <name evidence="11" type="primary">cysW_2</name>
    <name evidence="11" type="ORF">SAMEA44547418_00329</name>
</gene>
<feature type="domain" description="ABC transmembrane type-1" evidence="10">
    <location>
        <begin position="55"/>
        <end position="264"/>
    </location>
</feature>
<dbReference type="KEGG" id="vrm:44547418_00329"/>
<evidence type="ECO:0000313" key="11">
    <source>
        <dbReference type="EMBL" id="SNV57998.1"/>
    </source>
</evidence>
<proteinExistence type="inferred from homology"/>
<keyword evidence="6" id="KW-0764">Sulfate transport</keyword>
<feature type="transmembrane region" description="Helical" evidence="9">
    <location>
        <begin position="245"/>
        <end position="265"/>
    </location>
</feature>
<dbReference type="InterPro" id="IPR000515">
    <property type="entry name" value="MetI-like"/>
</dbReference>
<keyword evidence="4 9" id="KW-0812">Transmembrane</keyword>